<gene>
    <name evidence="2" type="ORF">ABID44_003429</name>
</gene>
<reference evidence="2 3" key="1">
    <citation type="submission" date="2024-06" db="EMBL/GenBank/DDBJ databases">
        <title>Genomic Encyclopedia of Type Strains, Phase IV (KMG-IV): sequencing the most valuable type-strain genomes for metagenomic binning, comparative biology and taxonomic classification.</title>
        <authorList>
            <person name="Goeker M."/>
        </authorList>
    </citation>
    <scope>NUCLEOTIDE SEQUENCE [LARGE SCALE GENOMIC DNA]</scope>
    <source>
        <strain evidence="2 3">DSM 19730</strain>
    </source>
</reference>
<accession>A0ABV2KPS7</accession>
<sequence>MAASLFVGVPNGEATTTEAGVVALKTRSPPAEAVRQSLQALDRLLRQGAEQIFFKYCSTFDSTPEGNIGPVAEALSQALGAGVSVVCPAFPATGRTLYQGHLFVGERLLNESGMEKHPLTPMIDPDIRRWLRRQIRSEVTLVPYPTARQGAGVDLRLKLRLMHLVISNELHETEVQRLTLQMGLRRGFVTLKMRLIDRSIDRNLAHDRILGLPRSRRQP</sequence>
<protein>
    <submittedName>
        <fullName evidence="2">Uncharacterized protein YgbK (DUF1537 family)</fullName>
    </submittedName>
</protein>
<dbReference type="Proteomes" id="UP001549143">
    <property type="component" value="Unassembled WGS sequence"/>
</dbReference>
<keyword evidence="3" id="KW-1185">Reference proteome</keyword>
<dbReference type="RefSeq" id="WP_378226800.1">
    <property type="nucleotide sequence ID" value="NZ_JBEPMN010000018.1"/>
</dbReference>
<dbReference type="Pfam" id="PF07005">
    <property type="entry name" value="SBD_N"/>
    <property type="match status" value="1"/>
</dbReference>
<organism evidence="2 3">
    <name type="scientific">Aquamicrobium ahrensii</name>
    <dbReference type="NCBI Taxonomy" id="469551"/>
    <lineage>
        <taxon>Bacteria</taxon>
        <taxon>Pseudomonadati</taxon>
        <taxon>Pseudomonadota</taxon>
        <taxon>Alphaproteobacteria</taxon>
        <taxon>Hyphomicrobiales</taxon>
        <taxon>Phyllobacteriaceae</taxon>
        <taxon>Aquamicrobium</taxon>
    </lineage>
</organism>
<name>A0ABV2KPS7_9HYPH</name>
<dbReference type="InterPro" id="IPR010737">
    <property type="entry name" value="4-carb_acid_sugar_kinase_N"/>
</dbReference>
<comment type="caution">
    <text evidence="2">The sequence shown here is derived from an EMBL/GenBank/DDBJ whole genome shotgun (WGS) entry which is preliminary data.</text>
</comment>
<dbReference type="EMBL" id="JBEPMN010000018">
    <property type="protein sequence ID" value="MET3663074.1"/>
    <property type="molecule type" value="Genomic_DNA"/>
</dbReference>
<evidence type="ECO:0000313" key="3">
    <source>
        <dbReference type="Proteomes" id="UP001549143"/>
    </source>
</evidence>
<dbReference type="Gene3D" id="3.40.50.10840">
    <property type="entry name" value="Putative sugar-binding, N-terminal domain"/>
    <property type="match status" value="1"/>
</dbReference>
<evidence type="ECO:0000259" key="1">
    <source>
        <dbReference type="Pfam" id="PF07005"/>
    </source>
</evidence>
<feature type="domain" description="Four-carbon acid sugar kinase N-terminal" evidence="1">
    <location>
        <begin position="14"/>
        <end position="178"/>
    </location>
</feature>
<dbReference type="SUPFAM" id="SSF142764">
    <property type="entry name" value="YgbK-like"/>
    <property type="match status" value="1"/>
</dbReference>
<evidence type="ECO:0000313" key="2">
    <source>
        <dbReference type="EMBL" id="MET3663074.1"/>
    </source>
</evidence>
<proteinExistence type="predicted"/>
<dbReference type="InterPro" id="IPR037051">
    <property type="entry name" value="4-carb_acid_sugar_kinase_N_sf"/>
</dbReference>